<gene>
    <name evidence="1" type="ORF">HMPREF1991_02517</name>
</gene>
<protein>
    <submittedName>
        <fullName evidence="1">Uncharacterized protein</fullName>
    </submittedName>
</protein>
<evidence type="ECO:0000313" key="2">
    <source>
        <dbReference type="Proteomes" id="UP000027442"/>
    </source>
</evidence>
<dbReference type="AlphaFoldDB" id="A0A069QEW8"/>
<proteinExistence type="predicted"/>
<dbReference type="EMBL" id="JNGW01000107">
    <property type="protein sequence ID" value="KDR51428.1"/>
    <property type="molecule type" value="Genomic_DNA"/>
</dbReference>
<evidence type="ECO:0000313" key="1">
    <source>
        <dbReference type="EMBL" id="KDR51428.1"/>
    </source>
</evidence>
<dbReference type="HOGENOM" id="CLU_208546_0_0_10"/>
<dbReference type="PATRIC" id="fig|1122985.7.peg.2606"/>
<organism evidence="1 2">
    <name type="scientific">Hoylesella loescheii DSM 19665 = JCM 12249 = ATCC 15930</name>
    <dbReference type="NCBI Taxonomy" id="1122985"/>
    <lineage>
        <taxon>Bacteria</taxon>
        <taxon>Pseudomonadati</taxon>
        <taxon>Bacteroidota</taxon>
        <taxon>Bacteroidia</taxon>
        <taxon>Bacteroidales</taxon>
        <taxon>Prevotellaceae</taxon>
        <taxon>Hoylesella</taxon>
    </lineage>
</organism>
<keyword evidence="2" id="KW-1185">Reference proteome</keyword>
<name>A0A069QEW8_HOYLO</name>
<sequence>MSLANNVCLISVYRLADRWDKHKKTNTYGIVFSLCRFGRVGRYHSQPCPSNGPTATR</sequence>
<dbReference type="Proteomes" id="UP000027442">
    <property type="component" value="Unassembled WGS sequence"/>
</dbReference>
<reference evidence="1 2" key="1">
    <citation type="submission" date="2013-08" db="EMBL/GenBank/DDBJ databases">
        <authorList>
            <person name="Weinstock G."/>
            <person name="Sodergren E."/>
            <person name="Wylie T."/>
            <person name="Fulton L."/>
            <person name="Fulton R."/>
            <person name="Fronick C."/>
            <person name="O'Laughlin M."/>
            <person name="Godfrey J."/>
            <person name="Miner T."/>
            <person name="Herter B."/>
            <person name="Appelbaum E."/>
            <person name="Cordes M."/>
            <person name="Lek S."/>
            <person name="Wollam A."/>
            <person name="Pepin K.H."/>
            <person name="Palsikar V.B."/>
            <person name="Mitreva M."/>
            <person name="Wilson R.K."/>
        </authorList>
    </citation>
    <scope>NUCLEOTIDE SEQUENCE [LARGE SCALE GENOMIC DNA]</scope>
    <source>
        <strain evidence="1 2">ATCC 15930</strain>
    </source>
</reference>
<comment type="caution">
    <text evidence="1">The sequence shown here is derived from an EMBL/GenBank/DDBJ whole genome shotgun (WGS) entry which is preliminary data.</text>
</comment>
<accession>A0A069QEW8</accession>